<evidence type="ECO:0000313" key="13">
    <source>
        <dbReference type="Proteomes" id="UP000694701"/>
    </source>
</evidence>
<sequence>MRKAFTVFIRPTAQQTNCISLIKSNMEFSEDTAMIPFPDPYHCPSHLETLTRMDQLFVYKERTREDSLAEVCFGIKPANRYFVMDCMGNKVFSILEDSESFDRQFYGVGRLFTMNVTDHSNQQVIRMVHPAVCTFYSHELEVQSPPGTTIGYVRQNRHVCLPKFTLENERGEPAIKIVGPCVGCTCCTDENFELVSLNEAAIDRSFGKITKPFSCCGSNADFVIRFPSNMDVKMKATALGACILIDTMYFSWEKGYRAVPNPPTLANIPVS</sequence>
<comment type="subcellular location">
    <subcellularLocation>
        <location evidence="2">Membrane</location>
        <topology evidence="2">Single-pass type II membrane protein</topology>
    </subcellularLocation>
</comment>
<evidence type="ECO:0000256" key="7">
    <source>
        <dbReference type="ARBA" id="ARBA00022989"/>
    </source>
</evidence>
<reference evidence="12" key="1">
    <citation type="submission" date="2025-08" db="UniProtKB">
        <authorList>
            <consortium name="Ensembl"/>
        </authorList>
    </citation>
    <scope>IDENTIFICATION</scope>
</reference>
<evidence type="ECO:0000256" key="5">
    <source>
        <dbReference type="ARBA" id="ARBA00022692"/>
    </source>
</evidence>
<evidence type="ECO:0000256" key="9">
    <source>
        <dbReference type="ARBA" id="ARBA00023139"/>
    </source>
</evidence>
<comment type="similarity">
    <text evidence="3 11">Belongs to the phospholipid scramblase family.</text>
</comment>
<dbReference type="Proteomes" id="UP000694701">
    <property type="component" value="Unplaced"/>
</dbReference>
<organism evidence="12 13">
    <name type="scientific">Cyprinus carpio</name>
    <name type="common">Common carp</name>
    <dbReference type="NCBI Taxonomy" id="7962"/>
    <lineage>
        <taxon>Eukaryota</taxon>
        <taxon>Metazoa</taxon>
        <taxon>Chordata</taxon>
        <taxon>Craniata</taxon>
        <taxon>Vertebrata</taxon>
        <taxon>Euteleostomi</taxon>
        <taxon>Actinopterygii</taxon>
        <taxon>Neopterygii</taxon>
        <taxon>Teleostei</taxon>
        <taxon>Ostariophysi</taxon>
        <taxon>Cypriniformes</taxon>
        <taxon>Cyprinidae</taxon>
        <taxon>Cyprininae</taxon>
        <taxon>Cyprinus</taxon>
    </lineage>
</organism>
<proteinExistence type="inferred from homology"/>
<accession>A0A8C2J7L9</accession>
<keyword evidence="5" id="KW-0812">Transmembrane</keyword>
<evidence type="ECO:0000256" key="6">
    <source>
        <dbReference type="ARBA" id="ARBA00022837"/>
    </source>
</evidence>
<keyword evidence="8" id="KW-0472">Membrane</keyword>
<dbReference type="Ensembl" id="ENSCCRT00020099614.1">
    <property type="protein sequence ID" value="ENSCCRP00020091149.1"/>
    <property type="gene ID" value="ENSCCRG00020041745.1"/>
</dbReference>
<keyword evidence="4" id="KW-0597">Phosphoprotein</keyword>
<dbReference type="PANTHER" id="PTHR23248">
    <property type="entry name" value="PHOSPHOLIPID SCRAMBLASE-RELATED"/>
    <property type="match status" value="1"/>
</dbReference>
<evidence type="ECO:0000256" key="3">
    <source>
        <dbReference type="ARBA" id="ARBA00005350"/>
    </source>
</evidence>
<keyword evidence="7" id="KW-1133">Transmembrane helix</keyword>
<dbReference type="InterPro" id="IPR005552">
    <property type="entry name" value="Scramblase"/>
</dbReference>
<protein>
    <recommendedName>
        <fullName evidence="11">Phospholipid scramblase</fullName>
    </recommendedName>
</protein>
<name>A0A8C2J7L9_CYPCA</name>
<keyword evidence="9 11" id="KW-0564">Palmitate</keyword>
<evidence type="ECO:0000256" key="2">
    <source>
        <dbReference type="ARBA" id="ARBA00004606"/>
    </source>
</evidence>
<comment type="function">
    <text evidence="11">May mediate accelerated ATP-independent bidirectional transbilayer migration of phospholipids upon binding calcium ions that results in a loss of phospholipid asymmetry in the plasma membrane.</text>
</comment>
<evidence type="ECO:0000256" key="8">
    <source>
        <dbReference type="ARBA" id="ARBA00023136"/>
    </source>
</evidence>
<evidence type="ECO:0000256" key="11">
    <source>
        <dbReference type="RuleBase" id="RU363116"/>
    </source>
</evidence>
<dbReference type="Pfam" id="PF03803">
    <property type="entry name" value="Scramblase"/>
    <property type="match status" value="1"/>
</dbReference>
<dbReference type="GO" id="GO:0005886">
    <property type="term" value="C:plasma membrane"/>
    <property type="evidence" value="ECO:0007669"/>
    <property type="project" value="TreeGrafter"/>
</dbReference>
<evidence type="ECO:0000256" key="4">
    <source>
        <dbReference type="ARBA" id="ARBA00022553"/>
    </source>
</evidence>
<evidence type="ECO:0000313" key="12">
    <source>
        <dbReference type="Ensembl" id="ENSCCRP00020091149.1"/>
    </source>
</evidence>
<comment type="cofactor">
    <cofactor evidence="1 11">
        <name>Ca(2+)</name>
        <dbReference type="ChEBI" id="CHEBI:29108"/>
    </cofactor>
</comment>
<dbReference type="PANTHER" id="PTHR23248:SF38">
    <property type="entry name" value="PHOSPHOLIPID SCRAMBLASE 1"/>
    <property type="match status" value="1"/>
</dbReference>
<keyword evidence="6 11" id="KW-0106">Calcium</keyword>
<dbReference type="GO" id="GO:0017128">
    <property type="term" value="F:phospholipid scramblase activity"/>
    <property type="evidence" value="ECO:0007669"/>
    <property type="project" value="InterPro"/>
</dbReference>
<dbReference type="AlphaFoldDB" id="A0A8C2J7L9"/>
<evidence type="ECO:0000256" key="10">
    <source>
        <dbReference type="ARBA" id="ARBA00023288"/>
    </source>
</evidence>
<keyword evidence="10 11" id="KW-0449">Lipoprotein</keyword>
<evidence type="ECO:0000256" key="1">
    <source>
        <dbReference type="ARBA" id="ARBA00001913"/>
    </source>
</evidence>